<evidence type="ECO:0000313" key="3">
    <source>
        <dbReference type="Proteomes" id="UP001209570"/>
    </source>
</evidence>
<feature type="region of interest" description="Disordered" evidence="1">
    <location>
        <begin position="200"/>
        <end position="223"/>
    </location>
</feature>
<reference evidence="2" key="1">
    <citation type="submission" date="2021-12" db="EMBL/GenBank/DDBJ databases">
        <title>Prjna785345.</title>
        <authorList>
            <person name="Rujirawat T."/>
            <person name="Krajaejun T."/>
        </authorList>
    </citation>
    <scope>NUCLEOTIDE SEQUENCE</scope>
    <source>
        <strain evidence="2">Pi057C3</strain>
    </source>
</reference>
<feature type="compositionally biased region" description="Acidic residues" evidence="1">
    <location>
        <begin position="241"/>
        <end position="258"/>
    </location>
</feature>
<dbReference type="EMBL" id="JAKCXM010000486">
    <property type="protein sequence ID" value="KAJ0393514.1"/>
    <property type="molecule type" value="Genomic_DNA"/>
</dbReference>
<name>A0AAD5LV42_PYTIN</name>
<gene>
    <name evidence="2" type="ORF">P43SY_004967</name>
</gene>
<dbReference type="Proteomes" id="UP001209570">
    <property type="component" value="Unassembled WGS sequence"/>
</dbReference>
<dbReference type="AlphaFoldDB" id="A0AAD5LV42"/>
<proteinExistence type="predicted"/>
<accession>A0AAD5LV42</accession>
<protein>
    <submittedName>
        <fullName evidence="2">Uncharacterized protein</fullName>
    </submittedName>
</protein>
<feature type="compositionally biased region" description="Basic and acidic residues" evidence="1">
    <location>
        <begin position="200"/>
        <end position="215"/>
    </location>
</feature>
<feature type="region of interest" description="Disordered" evidence="1">
    <location>
        <begin position="238"/>
        <end position="288"/>
    </location>
</feature>
<sequence length="354" mass="39404">MSVATPAPKPPPASMSPRTIAMNRIPPELDRRLTACDAFVELRMKNDMLKHFRFFKTDQPPDIPHDPSFHLMADNGSIVAPMVGVLSISGYGRTASSGSARELELGMHLPVVPTEENLREMAQHITEQQRYFEMRRRADEELLDYANIGFDTADSARLHIGHFINTVDDADLARPLATLRLVHEGDLRAVLRDLLRQNQRVKRDDARRSRPGKKDFPRRKSVQPVARKRVAWVTVKAAEPAEADSSSDEDGVDSESDYDLCSIDSEADLSSSDGEEADQQTLKAVGGVERPTAQMLAKIFAAMRSDKATRTMPGGGGGQDRPCQLEKLANHLKDWFDPTKRAGRLPTQVEELLN</sequence>
<evidence type="ECO:0000256" key="1">
    <source>
        <dbReference type="SAM" id="MobiDB-lite"/>
    </source>
</evidence>
<comment type="caution">
    <text evidence="2">The sequence shown here is derived from an EMBL/GenBank/DDBJ whole genome shotgun (WGS) entry which is preliminary data.</text>
</comment>
<feature type="region of interest" description="Disordered" evidence="1">
    <location>
        <begin position="1"/>
        <end position="22"/>
    </location>
</feature>
<organism evidence="2 3">
    <name type="scientific">Pythium insidiosum</name>
    <name type="common">Pythiosis disease agent</name>
    <dbReference type="NCBI Taxonomy" id="114742"/>
    <lineage>
        <taxon>Eukaryota</taxon>
        <taxon>Sar</taxon>
        <taxon>Stramenopiles</taxon>
        <taxon>Oomycota</taxon>
        <taxon>Peronosporomycetes</taxon>
        <taxon>Pythiales</taxon>
        <taxon>Pythiaceae</taxon>
        <taxon>Pythium</taxon>
    </lineage>
</organism>
<keyword evidence="3" id="KW-1185">Reference proteome</keyword>
<evidence type="ECO:0000313" key="2">
    <source>
        <dbReference type="EMBL" id="KAJ0393514.1"/>
    </source>
</evidence>